<feature type="transmembrane region" description="Helical" evidence="6">
    <location>
        <begin position="105"/>
        <end position="122"/>
    </location>
</feature>
<feature type="transmembrane region" description="Helical" evidence="6">
    <location>
        <begin position="389"/>
        <end position="412"/>
    </location>
</feature>
<feature type="transmembrane region" description="Helical" evidence="6">
    <location>
        <begin position="350"/>
        <end position="368"/>
    </location>
</feature>
<protein>
    <submittedName>
        <fullName evidence="8">Multidrug efflux MFS transporter</fullName>
    </submittedName>
</protein>
<dbReference type="RefSeq" id="WP_220220261.1">
    <property type="nucleotide sequence ID" value="NZ_CP048268.1"/>
</dbReference>
<dbReference type="Gene3D" id="1.20.1720.10">
    <property type="entry name" value="Multidrug resistance protein D"/>
    <property type="match status" value="1"/>
</dbReference>
<feature type="transmembrane region" description="Helical" evidence="6">
    <location>
        <begin position="79"/>
        <end position="99"/>
    </location>
</feature>
<reference evidence="8 9" key="1">
    <citation type="submission" date="2020-01" db="EMBL/GenBank/DDBJ databases">
        <title>Vast differences in strain-level diversity in the gut microbiota of two closely related honey bee species.</title>
        <authorList>
            <person name="Ellegaard K.M."/>
            <person name="Suenami S."/>
            <person name="Miyazaki R."/>
            <person name="Engel P."/>
        </authorList>
    </citation>
    <scope>NUCLEOTIDE SEQUENCE [LARGE SCALE GENOMIC DNA]</scope>
    <source>
        <strain evidence="8 9">ESL0416</strain>
    </source>
</reference>
<dbReference type="Pfam" id="PF07690">
    <property type="entry name" value="MFS_1"/>
    <property type="match status" value="1"/>
</dbReference>
<feature type="transmembrane region" description="Helical" evidence="6">
    <location>
        <begin position="44"/>
        <end position="67"/>
    </location>
</feature>
<dbReference type="EMBL" id="CP048268">
    <property type="protein sequence ID" value="QYN53605.1"/>
    <property type="molecule type" value="Genomic_DNA"/>
</dbReference>
<feature type="transmembrane region" description="Helical" evidence="6">
    <location>
        <begin position="159"/>
        <end position="179"/>
    </location>
</feature>
<evidence type="ECO:0000313" key="8">
    <source>
        <dbReference type="EMBL" id="QYN53605.1"/>
    </source>
</evidence>
<feature type="transmembrane region" description="Helical" evidence="6">
    <location>
        <begin position="264"/>
        <end position="283"/>
    </location>
</feature>
<dbReference type="InterPro" id="IPR036259">
    <property type="entry name" value="MFS_trans_sf"/>
</dbReference>
<feature type="transmembrane region" description="Helical" evidence="6">
    <location>
        <begin position="12"/>
        <end position="32"/>
    </location>
</feature>
<keyword evidence="2" id="KW-0813">Transport</keyword>
<feature type="domain" description="Major facilitator superfamily (MFS) profile" evidence="7">
    <location>
        <begin position="10"/>
        <end position="457"/>
    </location>
</feature>
<evidence type="ECO:0000259" key="7">
    <source>
        <dbReference type="PROSITE" id="PS50850"/>
    </source>
</evidence>
<keyword evidence="9" id="KW-1185">Reference proteome</keyword>
<comment type="subcellular location">
    <subcellularLocation>
        <location evidence="1">Cell membrane</location>
        <topology evidence="1">Multi-pass membrane protein</topology>
    </subcellularLocation>
</comment>
<evidence type="ECO:0000256" key="4">
    <source>
        <dbReference type="ARBA" id="ARBA00022989"/>
    </source>
</evidence>
<proteinExistence type="predicted"/>
<keyword evidence="4 6" id="KW-1133">Transmembrane helix</keyword>
<evidence type="ECO:0000313" key="9">
    <source>
        <dbReference type="Proteomes" id="UP000826550"/>
    </source>
</evidence>
<evidence type="ECO:0000256" key="2">
    <source>
        <dbReference type="ARBA" id="ARBA00022448"/>
    </source>
</evidence>
<evidence type="ECO:0000256" key="1">
    <source>
        <dbReference type="ARBA" id="ARBA00004651"/>
    </source>
</evidence>
<evidence type="ECO:0000256" key="5">
    <source>
        <dbReference type="ARBA" id="ARBA00023136"/>
    </source>
</evidence>
<dbReference type="InterPro" id="IPR011701">
    <property type="entry name" value="MFS"/>
</dbReference>
<feature type="transmembrane region" description="Helical" evidence="6">
    <location>
        <begin position="200"/>
        <end position="217"/>
    </location>
</feature>
<organism evidence="8 9">
    <name type="scientific">Lactobacillus panisapium</name>
    <dbReference type="NCBI Taxonomy" id="2012495"/>
    <lineage>
        <taxon>Bacteria</taxon>
        <taxon>Bacillati</taxon>
        <taxon>Bacillota</taxon>
        <taxon>Bacilli</taxon>
        <taxon>Lactobacillales</taxon>
        <taxon>Lactobacillaceae</taxon>
        <taxon>Lactobacillus</taxon>
    </lineage>
</organism>
<sequence length="458" mass="49448">MNQNHRLIRSIFAIGILSFLGIVIETALNIAFPQLMMEFHLGPATIQWLTTGYMLVSTVIVPFGSYLRKRFRAVGLFRAAVFSFLLGTICAAVANNFTLLLCGRLLQGVANGISLPLMFSIILEQASKKKVGTFMGIGTLVIAFAPAVGPVYGGIVVNYLPWQALFAFIIPVIIATWLLGETSISQTVKPQKIPFDYQGAATLAIFLVSTLFLILGFTSHNKILLQLILTLLALSSGGLFVYLERKKPHALLDMTLFKRKHFDLFLTAFFLLQLMSLSMSFLIPNVLQMAFKQSTATAGLLILPAAIVDALVSAIAGVIYDKANPRLPIIIGVGIIAATFLVAQVVRPSVISLVAIYIIFMLGLGLSYSNIMTLSLEQLSSASTNDGNVLYMTAQSYSGAIGTALAASLLGWAQARVPSQELGTLNGLKLNLVVLLVIGLIILCCILAEAFLKRVAKD</sequence>
<dbReference type="PRINTS" id="PR01036">
    <property type="entry name" value="TCRTETB"/>
</dbReference>
<feature type="transmembrane region" description="Helical" evidence="6">
    <location>
        <begin position="134"/>
        <end position="153"/>
    </location>
</feature>
<gene>
    <name evidence="8" type="ORF">GYM71_09325</name>
</gene>
<name>A0ABX8W745_9LACO</name>
<evidence type="ECO:0000256" key="6">
    <source>
        <dbReference type="SAM" id="Phobius"/>
    </source>
</evidence>
<dbReference type="Gene3D" id="1.20.1250.20">
    <property type="entry name" value="MFS general substrate transporter like domains"/>
    <property type="match status" value="1"/>
</dbReference>
<feature type="transmembrane region" description="Helical" evidence="6">
    <location>
        <begin position="327"/>
        <end position="344"/>
    </location>
</feature>
<dbReference type="Proteomes" id="UP000826550">
    <property type="component" value="Chromosome"/>
</dbReference>
<dbReference type="PANTHER" id="PTHR42718:SF9">
    <property type="entry name" value="MAJOR FACILITATOR SUPERFAMILY MULTIDRUG TRANSPORTER MFSC"/>
    <property type="match status" value="1"/>
</dbReference>
<keyword evidence="3 6" id="KW-0812">Transmembrane</keyword>
<dbReference type="InterPro" id="IPR020846">
    <property type="entry name" value="MFS_dom"/>
</dbReference>
<dbReference type="PROSITE" id="PS50850">
    <property type="entry name" value="MFS"/>
    <property type="match status" value="1"/>
</dbReference>
<feature type="transmembrane region" description="Helical" evidence="6">
    <location>
        <begin position="432"/>
        <end position="452"/>
    </location>
</feature>
<feature type="transmembrane region" description="Helical" evidence="6">
    <location>
        <begin position="223"/>
        <end position="243"/>
    </location>
</feature>
<dbReference type="PANTHER" id="PTHR42718">
    <property type="entry name" value="MAJOR FACILITATOR SUPERFAMILY MULTIDRUG TRANSPORTER MFSC"/>
    <property type="match status" value="1"/>
</dbReference>
<evidence type="ECO:0000256" key="3">
    <source>
        <dbReference type="ARBA" id="ARBA00022692"/>
    </source>
</evidence>
<keyword evidence="5 6" id="KW-0472">Membrane</keyword>
<accession>A0ABX8W745</accession>
<feature type="transmembrane region" description="Helical" evidence="6">
    <location>
        <begin position="295"/>
        <end position="320"/>
    </location>
</feature>
<dbReference type="SUPFAM" id="SSF103473">
    <property type="entry name" value="MFS general substrate transporter"/>
    <property type="match status" value="1"/>
</dbReference>